<evidence type="ECO:0000313" key="2">
    <source>
        <dbReference type="Proteomes" id="UP000630805"/>
    </source>
</evidence>
<sequence length="120" mass="13952">MKKFAIPLLIIANIAAAYGLWEREMKIRSLEATNTTLGERDAYGEACVRWLRETAKEEDEREGEFYLGRSWRKHGQLVFEVIGPRDDISAKRGDALCTYDKQSGMMYSYYGASKETWMFY</sequence>
<protein>
    <submittedName>
        <fullName evidence="1">Uncharacterized protein</fullName>
    </submittedName>
</protein>
<proteinExistence type="predicted"/>
<organism evidence="1 2">
    <name type="scientific">Ruegeria haliotis</name>
    <dbReference type="NCBI Taxonomy" id="2747601"/>
    <lineage>
        <taxon>Bacteria</taxon>
        <taxon>Pseudomonadati</taxon>
        <taxon>Pseudomonadota</taxon>
        <taxon>Alphaproteobacteria</taxon>
        <taxon>Rhodobacterales</taxon>
        <taxon>Roseobacteraceae</taxon>
        <taxon>Ruegeria</taxon>
    </lineage>
</organism>
<comment type="caution">
    <text evidence="1">The sequence shown here is derived from an EMBL/GenBank/DDBJ whole genome shotgun (WGS) entry which is preliminary data.</text>
</comment>
<name>A0ABX2PLU6_9RHOB</name>
<reference evidence="1 2" key="1">
    <citation type="submission" date="2020-06" db="EMBL/GenBank/DDBJ databases">
        <authorList>
            <person name="Cao W.R."/>
        </authorList>
    </citation>
    <scope>NUCLEOTIDE SEQUENCE [LARGE SCALE GENOMIC DNA]</scope>
    <source>
        <strain evidence="1 2">B1Z28</strain>
    </source>
</reference>
<dbReference type="EMBL" id="JABXWT010000001">
    <property type="protein sequence ID" value="NVO55093.1"/>
    <property type="molecule type" value="Genomic_DNA"/>
</dbReference>
<dbReference type="Proteomes" id="UP000630805">
    <property type="component" value="Unassembled WGS sequence"/>
</dbReference>
<gene>
    <name evidence="1" type="ORF">HW561_04720</name>
</gene>
<keyword evidence="2" id="KW-1185">Reference proteome</keyword>
<evidence type="ECO:0000313" key="1">
    <source>
        <dbReference type="EMBL" id="NVO55093.1"/>
    </source>
</evidence>
<dbReference type="RefSeq" id="WP_176862128.1">
    <property type="nucleotide sequence ID" value="NZ_JABXWT010000001.1"/>
</dbReference>
<accession>A0ABX2PLU6</accession>